<feature type="domain" description="TonB-dependent receptor plug" evidence="16">
    <location>
        <begin position="43"/>
        <end position="150"/>
    </location>
</feature>
<evidence type="ECO:0000256" key="13">
    <source>
        <dbReference type="SAM" id="MobiDB-lite"/>
    </source>
</evidence>
<evidence type="ECO:0000256" key="6">
    <source>
        <dbReference type="ARBA" id="ARBA00023004"/>
    </source>
</evidence>
<keyword evidence="9 11" id="KW-0472">Membrane</keyword>
<evidence type="ECO:0000259" key="15">
    <source>
        <dbReference type="Pfam" id="PF00593"/>
    </source>
</evidence>
<dbReference type="InterPro" id="IPR039426">
    <property type="entry name" value="TonB-dep_rcpt-like"/>
</dbReference>
<keyword evidence="4" id="KW-0410">Iron transport</keyword>
<reference evidence="17 18" key="1">
    <citation type="submission" date="2020-08" db="EMBL/GenBank/DDBJ databases">
        <title>Genomic Encyclopedia of Type Strains, Phase III (KMG-III): the genomes of soil and plant-associated and newly described type strains.</title>
        <authorList>
            <person name="Whitman W."/>
        </authorList>
    </citation>
    <scope>NUCLEOTIDE SEQUENCE [LARGE SCALE GENOMIC DNA]</scope>
    <source>
        <strain evidence="17 18">CECT 8654</strain>
    </source>
</reference>
<dbReference type="SUPFAM" id="SSF56935">
    <property type="entry name" value="Porins"/>
    <property type="match status" value="1"/>
</dbReference>
<dbReference type="EMBL" id="JACHWY010000002">
    <property type="protein sequence ID" value="MBB3047675.1"/>
    <property type="molecule type" value="Genomic_DNA"/>
</dbReference>
<dbReference type="AlphaFoldDB" id="A0A7W4Z750"/>
<evidence type="ECO:0000313" key="17">
    <source>
        <dbReference type="EMBL" id="MBB3047675.1"/>
    </source>
</evidence>
<dbReference type="Gene3D" id="2.40.170.20">
    <property type="entry name" value="TonB-dependent receptor, beta-barrel domain"/>
    <property type="match status" value="1"/>
</dbReference>
<keyword evidence="10 11" id="KW-0998">Cell outer membrane</keyword>
<keyword evidence="17" id="KW-0675">Receptor</keyword>
<evidence type="ECO:0000256" key="12">
    <source>
        <dbReference type="RuleBase" id="RU003357"/>
    </source>
</evidence>
<keyword evidence="5 11" id="KW-0812">Transmembrane</keyword>
<evidence type="ECO:0000256" key="8">
    <source>
        <dbReference type="ARBA" id="ARBA00023077"/>
    </source>
</evidence>
<feature type="chain" id="PRO_5031346730" evidence="14">
    <location>
        <begin position="26"/>
        <end position="795"/>
    </location>
</feature>
<keyword evidence="18" id="KW-1185">Reference proteome</keyword>
<keyword evidence="14" id="KW-0732">Signal</keyword>
<evidence type="ECO:0000256" key="4">
    <source>
        <dbReference type="ARBA" id="ARBA00022496"/>
    </source>
</evidence>
<keyword evidence="7" id="KW-0406">Ion transport</keyword>
<comment type="subcellular location">
    <subcellularLocation>
        <location evidence="1 11">Cell outer membrane</location>
        <topology evidence="1 11">Multi-pass membrane protein</topology>
    </subcellularLocation>
</comment>
<dbReference type="Pfam" id="PF00593">
    <property type="entry name" value="TonB_dep_Rec_b-barrel"/>
    <property type="match status" value="1"/>
</dbReference>
<evidence type="ECO:0000256" key="9">
    <source>
        <dbReference type="ARBA" id="ARBA00023136"/>
    </source>
</evidence>
<dbReference type="GO" id="GO:0009279">
    <property type="term" value="C:cell outer membrane"/>
    <property type="evidence" value="ECO:0007669"/>
    <property type="project" value="UniProtKB-SubCell"/>
</dbReference>
<dbReference type="PANTHER" id="PTHR32552:SF81">
    <property type="entry name" value="TONB-DEPENDENT OUTER MEMBRANE RECEPTOR"/>
    <property type="match status" value="1"/>
</dbReference>
<evidence type="ECO:0000256" key="10">
    <source>
        <dbReference type="ARBA" id="ARBA00023237"/>
    </source>
</evidence>
<accession>A0A7W4Z750</accession>
<dbReference type="Pfam" id="PF07715">
    <property type="entry name" value="Plug"/>
    <property type="match status" value="1"/>
</dbReference>
<proteinExistence type="inferred from homology"/>
<dbReference type="RefSeq" id="WP_183410443.1">
    <property type="nucleotide sequence ID" value="NZ_JACHWY010000002.1"/>
</dbReference>
<keyword evidence="3 11" id="KW-1134">Transmembrane beta strand</keyword>
<evidence type="ECO:0000256" key="5">
    <source>
        <dbReference type="ARBA" id="ARBA00022692"/>
    </source>
</evidence>
<dbReference type="PANTHER" id="PTHR32552">
    <property type="entry name" value="FERRICHROME IRON RECEPTOR-RELATED"/>
    <property type="match status" value="1"/>
</dbReference>
<name>A0A7W4Z750_9GAMM</name>
<evidence type="ECO:0000256" key="14">
    <source>
        <dbReference type="SAM" id="SignalP"/>
    </source>
</evidence>
<dbReference type="GO" id="GO:0006826">
    <property type="term" value="P:iron ion transport"/>
    <property type="evidence" value="ECO:0007669"/>
    <property type="project" value="UniProtKB-KW"/>
</dbReference>
<evidence type="ECO:0000256" key="1">
    <source>
        <dbReference type="ARBA" id="ARBA00004571"/>
    </source>
</evidence>
<feature type="domain" description="TonB-dependent receptor-like beta-barrel" evidence="15">
    <location>
        <begin position="267"/>
        <end position="753"/>
    </location>
</feature>
<protein>
    <submittedName>
        <fullName evidence="17">Outer membrane receptor protein involved in Fe transport</fullName>
    </submittedName>
</protein>
<keyword evidence="2 11" id="KW-0813">Transport</keyword>
<keyword evidence="8 12" id="KW-0798">TonB box</keyword>
<comment type="caution">
    <text evidence="17">The sequence shown here is derived from an EMBL/GenBank/DDBJ whole genome shotgun (WGS) entry which is preliminary data.</text>
</comment>
<evidence type="ECO:0000256" key="3">
    <source>
        <dbReference type="ARBA" id="ARBA00022452"/>
    </source>
</evidence>
<evidence type="ECO:0000256" key="2">
    <source>
        <dbReference type="ARBA" id="ARBA00022448"/>
    </source>
</evidence>
<evidence type="ECO:0000256" key="11">
    <source>
        <dbReference type="PROSITE-ProRule" id="PRU01360"/>
    </source>
</evidence>
<comment type="similarity">
    <text evidence="11 12">Belongs to the TonB-dependent receptor family.</text>
</comment>
<dbReference type="InterPro" id="IPR036942">
    <property type="entry name" value="Beta-barrel_TonB_sf"/>
</dbReference>
<feature type="signal peptide" evidence="14">
    <location>
        <begin position="1"/>
        <end position="25"/>
    </location>
</feature>
<dbReference type="InterPro" id="IPR012910">
    <property type="entry name" value="Plug_dom"/>
</dbReference>
<dbReference type="PROSITE" id="PS52016">
    <property type="entry name" value="TONB_DEPENDENT_REC_3"/>
    <property type="match status" value="1"/>
</dbReference>
<evidence type="ECO:0000256" key="7">
    <source>
        <dbReference type="ARBA" id="ARBA00023065"/>
    </source>
</evidence>
<keyword evidence="6" id="KW-0408">Iron</keyword>
<dbReference type="InterPro" id="IPR000531">
    <property type="entry name" value="Beta-barrel_TonB"/>
</dbReference>
<sequence>MTSQKFTRLASVSLVGALLSTPASAERVLEEVIVTATKRAQSVNDIPVAVSAYGADQLEQSGIRDVSEVTSVSPSLDYGSTESSASGNLSMRGIGTLGTDPGLESSVGVFIDGVYRNRSGVAIDELGQVERIEVLRGPQGTLFGRNTSAGLIHVITKGPNLEEPEGYVGLTAGNYDLKRFEGGISGPIKEGVLAGRLDTVITQRDGYLEDINSDETYNDRDRYMLRGQLAFEPSDRLATRFIVDYSKREEKCCGAPTSQQATGPQNVNNLTLNNSNDRALDSNDDPYDHNIAVTSGREIADEAEQWGVSAEVNYDFDAFQLVSITAYREWETDIIGDTIDFSGADLFYWDEDAPQNRQFETFSQEFRAQGNWEHGRWLVGAIYSDETLSTEYTARYGADLNNYAIGFFGQPTYAFLTQNNNFIAGDGVNDEGEQVSKSMAIFTQEDFDLSDQLMLTVGLRYTREEKDIELTTRSNFSANGNPCLGVATNPSAPAAARTIICGISALSQPLLADGTYTADKDDSELTGTVKLAYTLENGTLLFASAATGFKAGGFNQTRLSVNPLAPTGDNLGFEPETVTTYELGFKTFLLNQTMSLNGTVFQSTFEDYQLGQFTGVTLETVSVDEVESNGAELEATWLATDELTVNAGAVYTDNRYPDDSNIDQRAPTSDGNKRAGERLGALWSATAGVTWNQSISETLGASFHIDARYRDDSFSNSSLDQDFAQDSFVLVNGRIGVGDLAKNWSVELWGRNLTDEEYTQVELDPPPIQGTGGNGRIGAFVGEPRTYGITARKNF</sequence>
<evidence type="ECO:0000259" key="16">
    <source>
        <dbReference type="Pfam" id="PF07715"/>
    </source>
</evidence>
<dbReference type="Proteomes" id="UP000537130">
    <property type="component" value="Unassembled WGS sequence"/>
</dbReference>
<feature type="region of interest" description="Disordered" evidence="13">
    <location>
        <begin position="656"/>
        <end position="675"/>
    </location>
</feature>
<gene>
    <name evidence="17" type="ORF">FHR99_001941</name>
</gene>
<organism evidence="17 18">
    <name type="scientific">Litorivivens lipolytica</name>
    <dbReference type="NCBI Taxonomy" id="1524264"/>
    <lineage>
        <taxon>Bacteria</taxon>
        <taxon>Pseudomonadati</taxon>
        <taxon>Pseudomonadota</taxon>
        <taxon>Gammaproteobacteria</taxon>
        <taxon>Litorivivens</taxon>
    </lineage>
</organism>
<evidence type="ECO:0000313" key="18">
    <source>
        <dbReference type="Proteomes" id="UP000537130"/>
    </source>
</evidence>